<reference evidence="4" key="1">
    <citation type="submission" date="2016-10" db="EMBL/GenBank/DDBJ databases">
        <authorList>
            <person name="Varghese N."/>
            <person name="Submissions S."/>
        </authorList>
    </citation>
    <scope>NUCLEOTIDE SEQUENCE [LARGE SCALE GENOMIC DNA]</scope>
    <source>
        <strain evidence="4">DSM 17044</strain>
    </source>
</reference>
<name>A0A1H8FUH5_STIAU</name>
<sequence length="219" mass="24903">MLYEAVRENLATLLAEASEVGRGLPRYVERDFARYLECGVLAHGFARVRCESCTDELLVAFSCKGRGVCPSCNAKRAHVTAMHLVEQVLPHVPYRRWTLSFPHRVRWVLLKEAGLLSDVLTVFLRAVFALQRRRARRQGLRAGQVGAVSFIQFFGSALQVTPHFHSLVPDGVFVLREGGVRFEPLPPPTQGEVERLLKGVRHRVLRLLESRCRRPRKVR</sequence>
<evidence type="ECO:0000259" key="1">
    <source>
        <dbReference type="Pfam" id="PF04986"/>
    </source>
</evidence>
<dbReference type="PANTHER" id="PTHR37023">
    <property type="entry name" value="TRANSPOSASE"/>
    <property type="match status" value="1"/>
</dbReference>
<dbReference type="GO" id="GO:0006313">
    <property type="term" value="P:DNA transposition"/>
    <property type="evidence" value="ECO:0007669"/>
    <property type="project" value="InterPro"/>
</dbReference>
<proteinExistence type="predicted"/>
<feature type="domain" description="Transposase zinc-binding" evidence="2">
    <location>
        <begin position="22"/>
        <end position="100"/>
    </location>
</feature>
<evidence type="ECO:0000259" key="2">
    <source>
        <dbReference type="Pfam" id="PF14319"/>
    </source>
</evidence>
<dbReference type="InterPro" id="IPR026889">
    <property type="entry name" value="Zn_Tnp"/>
</dbReference>
<organism evidence="3 4">
    <name type="scientific">Stigmatella aurantiaca</name>
    <dbReference type="NCBI Taxonomy" id="41"/>
    <lineage>
        <taxon>Bacteria</taxon>
        <taxon>Pseudomonadati</taxon>
        <taxon>Myxococcota</taxon>
        <taxon>Myxococcia</taxon>
        <taxon>Myxococcales</taxon>
        <taxon>Cystobacterineae</taxon>
        <taxon>Archangiaceae</taxon>
        <taxon>Stigmatella</taxon>
    </lineage>
</organism>
<feature type="domain" description="Transposase IS801/IS1294" evidence="1">
    <location>
        <begin position="146"/>
        <end position="174"/>
    </location>
</feature>
<keyword evidence="4" id="KW-1185">Reference proteome</keyword>
<dbReference type="InterPro" id="IPR007069">
    <property type="entry name" value="Transposase_32"/>
</dbReference>
<accession>A0A1H8FUH5</accession>
<dbReference type="GO" id="GO:0004803">
    <property type="term" value="F:transposase activity"/>
    <property type="evidence" value="ECO:0007669"/>
    <property type="project" value="InterPro"/>
</dbReference>
<evidence type="ECO:0000313" key="4">
    <source>
        <dbReference type="Proteomes" id="UP000182719"/>
    </source>
</evidence>
<dbReference type="PANTHER" id="PTHR37023:SF1">
    <property type="entry name" value="ISSOD25 TRANSPOSASE TNPA_ISSOD25"/>
    <property type="match status" value="1"/>
</dbReference>
<gene>
    <name evidence="3" type="ORF">SAMN05444354_1405</name>
</gene>
<dbReference type="AlphaFoldDB" id="A0A1H8FUH5"/>
<evidence type="ECO:0000313" key="3">
    <source>
        <dbReference type="EMBL" id="SEN35366.1"/>
    </source>
</evidence>
<dbReference type="Pfam" id="PF14319">
    <property type="entry name" value="Zn_Tnp_IS91"/>
    <property type="match status" value="1"/>
</dbReference>
<dbReference type="Proteomes" id="UP000182719">
    <property type="component" value="Unassembled WGS sequence"/>
</dbReference>
<dbReference type="Pfam" id="PF04986">
    <property type="entry name" value="Y2_Tnp"/>
    <property type="match status" value="1"/>
</dbReference>
<dbReference type="GO" id="GO:0003677">
    <property type="term" value="F:DNA binding"/>
    <property type="evidence" value="ECO:0007669"/>
    <property type="project" value="InterPro"/>
</dbReference>
<protein>
    <submittedName>
        <fullName evidence="3">Putative transposase</fullName>
    </submittedName>
</protein>
<dbReference type="EMBL" id="FOAP01000040">
    <property type="protein sequence ID" value="SEN35366.1"/>
    <property type="molecule type" value="Genomic_DNA"/>
</dbReference>